<accession>A0A0W8FH19</accession>
<proteinExistence type="predicted"/>
<feature type="compositionally biased region" description="Gly residues" evidence="1">
    <location>
        <begin position="125"/>
        <end position="135"/>
    </location>
</feature>
<comment type="caution">
    <text evidence="2">The sequence shown here is derived from an EMBL/GenBank/DDBJ whole genome shotgun (WGS) entry which is preliminary data.</text>
</comment>
<organism evidence="2">
    <name type="scientific">hydrocarbon metagenome</name>
    <dbReference type="NCBI Taxonomy" id="938273"/>
    <lineage>
        <taxon>unclassified sequences</taxon>
        <taxon>metagenomes</taxon>
        <taxon>ecological metagenomes</taxon>
    </lineage>
</organism>
<gene>
    <name evidence="2" type="ORF">ASZ90_010094</name>
</gene>
<reference evidence="2" key="1">
    <citation type="journal article" date="2015" name="Proc. Natl. Acad. Sci. U.S.A.">
        <title>Networks of energetic and metabolic interactions define dynamics in microbial communities.</title>
        <authorList>
            <person name="Embree M."/>
            <person name="Liu J.K."/>
            <person name="Al-Bassam M.M."/>
            <person name="Zengler K."/>
        </authorList>
    </citation>
    <scope>NUCLEOTIDE SEQUENCE</scope>
</reference>
<evidence type="ECO:0000256" key="1">
    <source>
        <dbReference type="SAM" id="MobiDB-lite"/>
    </source>
</evidence>
<dbReference type="AlphaFoldDB" id="A0A0W8FH19"/>
<protein>
    <submittedName>
        <fullName evidence="2">Uncharacterized protein</fullName>
    </submittedName>
</protein>
<sequence>MWQREEQGQAVGLPGNDGMMCRSVAMPAAYGSSKVVHQENTSTLPVVYCFQTVPPADIMDLPGICLRPSRNTPPGLDFQRNFHMNSHATGIGASAAMKIFEFCADTPGPVSLLWFSRDSGPRGQSPGGGGDPLPL</sequence>
<dbReference type="EMBL" id="LNQE01001217">
    <property type="protein sequence ID" value="KUG20189.1"/>
    <property type="molecule type" value="Genomic_DNA"/>
</dbReference>
<name>A0A0W8FH19_9ZZZZ</name>
<evidence type="ECO:0000313" key="2">
    <source>
        <dbReference type="EMBL" id="KUG20189.1"/>
    </source>
</evidence>
<feature type="region of interest" description="Disordered" evidence="1">
    <location>
        <begin position="116"/>
        <end position="135"/>
    </location>
</feature>